<reference evidence="4 5" key="1">
    <citation type="journal article" date="2016" name="Mol. Biol. Evol.">
        <title>Comparative Genomics of Early-Diverging Mushroom-Forming Fungi Provides Insights into the Origins of Lignocellulose Decay Capabilities.</title>
        <authorList>
            <person name="Nagy L.G."/>
            <person name="Riley R."/>
            <person name="Tritt A."/>
            <person name="Adam C."/>
            <person name="Daum C."/>
            <person name="Floudas D."/>
            <person name="Sun H."/>
            <person name="Yadav J.S."/>
            <person name="Pangilinan J."/>
            <person name="Larsson K.H."/>
            <person name="Matsuura K."/>
            <person name="Barry K."/>
            <person name="Labutti K."/>
            <person name="Kuo R."/>
            <person name="Ohm R.A."/>
            <person name="Bhattacharya S.S."/>
            <person name="Shirouzu T."/>
            <person name="Yoshinaga Y."/>
            <person name="Martin F.M."/>
            <person name="Grigoriev I.V."/>
            <person name="Hibbett D.S."/>
        </authorList>
    </citation>
    <scope>NUCLEOTIDE SEQUENCE [LARGE SCALE GENOMIC DNA]</scope>
    <source>
        <strain evidence="4 5">L-15889</strain>
    </source>
</reference>
<feature type="region of interest" description="Disordered" evidence="2">
    <location>
        <begin position="38"/>
        <end position="59"/>
    </location>
</feature>
<feature type="compositionally biased region" description="Acidic residues" evidence="2">
    <location>
        <begin position="912"/>
        <end position="929"/>
    </location>
</feature>
<dbReference type="EMBL" id="KV429041">
    <property type="protein sequence ID" value="KZT72258.1"/>
    <property type="molecule type" value="Genomic_DNA"/>
</dbReference>
<feature type="domain" description="Nephrocystin 3-like N-terminal" evidence="3">
    <location>
        <begin position="102"/>
        <end position="255"/>
    </location>
</feature>
<keyword evidence="5" id="KW-1185">Reference proteome</keyword>
<name>A0A165SNH0_9APHY</name>
<dbReference type="PANTHER" id="PTHR10039">
    <property type="entry name" value="AMELOGENIN"/>
    <property type="match status" value="1"/>
</dbReference>
<feature type="region of interest" description="Disordered" evidence="2">
    <location>
        <begin position="864"/>
        <end position="1012"/>
    </location>
</feature>
<proteinExistence type="predicted"/>
<evidence type="ECO:0000313" key="5">
    <source>
        <dbReference type="Proteomes" id="UP000076727"/>
    </source>
</evidence>
<protein>
    <recommendedName>
        <fullName evidence="3">Nephrocystin 3-like N-terminal domain-containing protein</fullName>
    </recommendedName>
</protein>
<dbReference type="Proteomes" id="UP000076727">
    <property type="component" value="Unassembled WGS sequence"/>
</dbReference>
<evidence type="ECO:0000259" key="3">
    <source>
        <dbReference type="Pfam" id="PF24883"/>
    </source>
</evidence>
<keyword evidence="1" id="KW-0677">Repeat</keyword>
<feature type="compositionally biased region" description="Acidic residues" evidence="2">
    <location>
        <begin position="975"/>
        <end position="989"/>
    </location>
</feature>
<dbReference type="InterPro" id="IPR056884">
    <property type="entry name" value="NPHP3-like_N"/>
</dbReference>
<feature type="compositionally biased region" description="Acidic residues" evidence="2">
    <location>
        <begin position="939"/>
        <end position="961"/>
    </location>
</feature>
<dbReference type="Pfam" id="PF24883">
    <property type="entry name" value="NPHP3_N"/>
    <property type="match status" value="1"/>
</dbReference>
<sequence length="1371" mass="155456">MTSSSTRKLKSIISDLERNADNISETASIIKSQLDAREHYEAQKERSKADAERAHQSEWRKKQSAANYLDICGHIHDTLDPGEASKANTNRHESNLQRCQKDTCRWLSEDPMWSAWSNPSRSLGPPESIFCLSGPVGYGKTILTSFAISELQQTHGVAVAYYFCQFSQPCETMNELLYIFALQLFDVYFARKLPVDEDLYHRVLHSKSTSQPRELLRELCINLRPVYIFIDGLDEAQQGNSQQTLTLTLKLICDELLGDVRLWTSKRRQTRPVDCYDAVIRPLVGFELEIEDHTEADVVRYIRTRFAALEKRFEHLSDEDRALFRFAENYLTSRAKGHFLWAWLMTKDFEGEDRVEDVRELLRRLFGPPPRKLDSLYKEIFSRIKEPNRKIASKVMSLIAFSRRELRIEEVREAALLVLTRGKKNAKDDGLSGMEDGTFFSKFTVLVEVSKGSAHNSESVGYCRLVHSSVLEFLAAHPKVLGGERAVHISPYPMADACLLYLMRPIYKNLLRRQLTGSGASEWVDNSGRSTTEHQFLYYAAKYWARHLEGVEPEPPLRKRVEEFVESTSFQTCMQVQTIWIEGMFNVYSVQGRTSLLRIFPDWFIRAPAIAGGKTPTISKHWMHYLRLAHDWRYLLSCGNCYDIDPDCPFIPFRGEIDRLWWASLGPEHIFSGFHSRYASFSMAQNDERCLMGRGDRFEALYVTLDQFAVIRLSRRDHKSRTLEFTCETWSSDNTEGLPTVQRRQLIRASETTINWNLYCADKHDDELRTRLVARPLMFTETGEYLRIGAQLYRLKEDHEYHPLQVSFSTSADERPPGYFEEFANRGVIVALGSRAYSTSKELLEPYRVEEGFGEDYLRFEGAPSEIHHGQRPGHADVVDDEDDSMSGDCQWEDVSSVTDDAEGYESWSEGSTEDEAVIVSDDDSGDEDSSIKVSLSSDDSDTQSDSESEAPGDVDPEAEPSESSSFSGSQIDDHELEDDLDSGSESSEDPSLPPSLYRNYVPDSDDEEDGWGRTIGALLRDRSRRGAPLFKENASDTSTSINPRMLLVIFDTSGSVPKKVFQYTHPLSFMLYASPPAIHPQNSLVAWPLGGGDVLFADFVAKTYFTRKVRPSATQTRNLCMKLHFHPGGSFLHIASLEAQVQFGQNDQESSVQHDRGTTPPMLTLSVLLSTYRLSSRKTTRSPPLLIHRIKVKLGRYAKLTVSRLPATFTWTESDLYVSQSASELSVFRIPLFAGSTSGQNVLVPERRMFLPSTAESRDVHFVPAVNSSPARLILGSESSSERQPHLDMHADPIVQVLTAIGASVRKQAPSHKLLSTPVGCLLAEEDIGRWVKAEDVPVPQGQGVGKLDQRRERFDPVDDCDVEPYLRFT</sequence>
<evidence type="ECO:0000256" key="2">
    <source>
        <dbReference type="SAM" id="MobiDB-lite"/>
    </source>
</evidence>
<gene>
    <name evidence="4" type="ORF">DAEQUDRAFT_809156</name>
</gene>
<dbReference type="OrthoDB" id="21416at2759"/>
<dbReference type="PANTHER" id="PTHR10039:SF16">
    <property type="entry name" value="GPI INOSITOL-DEACYLASE"/>
    <property type="match status" value="1"/>
</dbReference>
<dbReference type="STRING" id="1314783.A0A165SNH0"/>
<dbReference type="InterPro" id="IPR027417">
    <property type="entry name" value="P-loop_NTPase"/>
</dbReference>
<dbReference type="Gene3D" id="3.40.50.300">
    <property type="entry name" value="P-loop containing nucleotide triphosphate hydrolases"/>
    <property type="match status" value="1"/>
</dbReference>
<evidence type="ECO:0000256" key="1">
    <source>
        <dbReference type="ARBA" id="ARBA00022737"/>
    </source>
</evidence>
<organism evidence="4 5">
    <name type="scientific">Daedalea quercina L-15889</name>
    <dbReference type="NCBI Taxonomy" id="1314783"/>
    <lineage>
        <taxon>Eukaryota</taxon>
        <taxon>Fungi</taxon>
        <taxon>Dikarya</taxon>
        <taxon>Basidiomycota</taxon>
        <taxon>Agaricomycotina</taxon>
        <taxon>Agaricomycetes</taxon>
        <taxon>Polyporales</taxon>
        <taxon>Fomitopsis</taxon>
    </lineage>
</organism>
<feature type="compositionally biased region" description="Basic and acidic residues" evidence="2">
    <location>
        <begin position="866"/>
        <end position="878"/>
    </location>
</feature>
<evidence type="ECO:0000313" key="4">
    <source>
        <dbReference type="EMBL" id="KZT72258.1"/>
    </source>
</evidence>
<accession>A0A165SNH0</accession>
<dbReference type="SUPFAM" id="SSF52540">
    <property type="entry name" value="P-loop containing nucleoside triphosphate hydrolases"/>
    <property type="match status" value="1"/>
</dbReference>